<accession>A0ABY4QAR7</accession>
<dbReference type="RefSeq" id="WP_167380404.1">
    <property type="nucleotide sequence ID" value="NZ_CP093217.1"/>
</dbReference>
<evidence type="ECO:0000313" key="2">
    <source>
        <dbReference type="Proteomes" id="UP001056588"/>
    </source>
</evidence>
<keyword evidence="2" id="KW-1185">Reference proteome</keyword>
<dbReference type="Proteomes" id="UP001056588">
    <property type="component" value="Chromosome"/>
</dbReference>
<name>A0ABY4QAR7_9STAP</name>
<organism evidence="1 2">
    <name type="scientific">Staphylococcus edaphicus</name>
    <dbReference type="NCBI Taxonomy" id="1955013"/>
    <lineage>
        <taxon>Bacteria</taxon>
        <taxon>Bacillati</taxon>
        <taxon>Bacillota</taxon>
        <taxon>Bacilli</taxon>
        <taxon>Bacillales</taxon>
        <taxon>Staphylococcaceae</taxon>
        <taxon>Staphylococcus</taxon>
    </lineage>
</organism>
<dbReference type="EMBL" id="CP093217">
    <property type="protein sequence ID" value="UQW81457.1"/>
    <property type="molecule type" value="Genomic_DNA"/>
</dbReference>
<proteinExistence type="predicted"/>
<protein>
    <submittedName>
        <fullName evidence="1">Uncharacterized protein</fullName>
    </submittedName>
</protein>
<reference evidence="1" key="1">
    <citation type="submission" date="2022-03" db="EMBL/GenBank/DDBJ databases">
        <title>Complete Genome Sequence of Staphylococcus edaphicus strain CCM 8731.</title>
        <authorList>
            <person name="Rimmer C.O."/>
            <person name="Thomas J.C."/>
        </authorList>
    </citation>
    <scope>NUCLEOTIDE SEQUENCE</scope>
    <source>
        <strain evidence="1">CCM 8731</strain>
    </source>
</reference>
<evidence type="ECO:0000313" key="1">
    <source>
        <dbReference type="EMBL" id="UQW81457.1"/>
    </source>
</evidence>
<sequence>MEILLGILIKTIDVIVAIASFFERTTSKLLSKLLSRKDKGKNKEND</sequence>
<gene>
    <name evidence="1" type="ORF">MNY58_13010</name>
</gene>